<comment type="caution">
    <text evidence="3">The sequence shown here is derived from an EMBL/GenBank/DDBJ whole genome shotgun (WGS) entry which is preliminary data.</text>
</comment>
<reference evidence="3 4" key="1">
    <citation type="submission" date="2019-03" db="EMBL/GenBank/DDBJ databases">
        <title>Genomic Encyclopedia of Archaeal and Bacterial Type Strains, Phase II (KMG-II): from individual species to whole genera.</title>
        <authorList>
            <person name="Goeker M."/>
        </authorList>
    </citation>
    <scope>NUCLEOTIDE SEQUENCE [LARGE SCALE GENOMIC DNA]</scope>
    <source>
        <strain evidence="3 4">DSM 22554</strain>
    </source>
</reference>
<evidence type="ECO:0000313" key="3">
    <source>
        <dbReference type="EMBL" id="TCK85182.1"/>
    </source>
</evidence>
<name>A0A4R1M1V8_9SPHI</name>
<dbReference type="AlphaFoldDB" id="A0A4R1M1V8"/>
<feature type="region of interest" description="Disordered" evidence="1">
    <location>
        <begin position="27"/>
        <end position="124"/>
    </location>
</feature>
<sequence length="124" mass="13184">MKKLFFGLAASFFFCFIANNASAQVQDTLNGNNDRDQKTMPADTSRQDTSSKDTSDMITPAPNNPTTSDTTNRNNGLPPSTPSNPSPYPGSRTAPEPQPNAPDYPRTNTPTNPSPVPDTGAPIG</sequence>
<keyword evidence="2" id="KW-0732">Signal</keyword>
<feature type="signal peptide" evidence="2">
    <location>
        <begin position="1"/>
        <end position="23"/>
    </location>
</feature>
<dbReference type="RefSeq" id="WP_132221176.1">
    <property type="nucleotide sequence ID" value="NZ_SMGO01000001.1"/>
</dbReference>
<evidence type="ECO:0000313" key="4">
    <source>
        <dbReference type="Proteomes" id="UP000294616"/>
    </source>
</evidence>
<proteinExistence type="predicted"/>
<feature type="compositionally biased region" description="Pro residues" evidence="1">
    <location>
        <begin position="79"/>
        <end position="88"/>
    </location>
</feature>
<feature type="compositionally biased region" description="Polar residues" evidence="1">
    <location>
        <begin position="64"/>
        <end position="77"/>
    </location>
</feature>
<accession>A0A4R1M1V8</accession>
<feature type="chain" id="PRO_5020676134" evidence="2">
    <location>
        <begin position="24"/>
        <end position="124"/>
    </location>
</feature>
<evidence type="ECO:0000256" key="1">
    <source>
        <dbReference type="SAM" id="MobiDB-lite"/>
    </source>
</evidence>
<protein>
    <submittedName>
        <fullName evidence="3">Uncharacterized protein</fullName>
    </submittedName>
</protein>
<feature type="compositionally biased region" description="Basic and acidic residues" evidence="1">
    <location>
        <begin position="45"/>
        <end position="55"/>
    </location>
</feature>
<dbReference type="Proteomes" id="UP000294616">
    <property type="component" value="Unassembled WGS sequence"/>
</dbReference>
<gene>
    <name evidence="3" type="ORF">C8N28_0482</name>
</gene>
<keyword evidence="4" id="KW-1185">Reference proteome</keyword>
<evidence type="ECO:0000256" key="2">
    <source>
        <dbReference type="SAM" id="SignalP"/>
    </source>
</evidence>
<organism evidence="3 4">
    <name type="scientific">Albibacterium bauzanense</name>
    <dbReference type="NCBI Taxonomy" id="653929"/>
    <lineage>
        <taxon>Bacteria</taxon>
        <taxon>Pseudomonadati</taxon>
        <taxon>Bacteroidota</taxon>
        <taxon>Sphingobacteriia</taxon>
        <taxon>Sphingobacteriales</taxon>
        <taxon>Sphingobacteriaceae</taxon>
        <taxon>Albibacterium</taxon>
    </lineage>
</organism>
<dbReference type="EMBL" id="SMGO01000001">
    <property type="protein sequence ID" value="TCK85182.1"/>
    <property type="molecule type" value="Genomic_DNA"/>
</dbReference>